<reference evidence="1" key="2">
    <citation type="journal article" date="2012" name="PLoS ONE">
        <title>A Deeply Branching Thermophilic Bacterium with an Ancient Acetyl-CoA Pathway Dominates a Subsurface Ecosystem.</title>
        <authorList>
            <person name="Takami H."/>
            <person name="Noguchi H."/>
            <person name="Takaki Y."/>
            <person name="Uchiyama I."/>
            <person name="Toyoda A."/>
            <person name="Nishi S."/>
            <person name="Chee G.-J."/>
            <person name="Arai W."/>
            <person name="Nunoura T."/>
            <person name="Itoh T."/>
            <person name="Hattori M."/>
            <person name="Takai K."/>
        </authorList>
    </citation>
    <scope>NUCLEOTIDE SEQUENCE</scope>
</reference>
<accession>H5SBU6</accession>
<proteinExistence type="predicted"/>
<evidence type="ECO:0008006" key="2">
    <source>
        <dbReference type="Google" id="ProtNLM"/>
    </source>
</evidence>
<organism evidence="1">
    <name type="scientific">uncultured Aquificia bacterium</name>
    <dbReference type="NCBI Taxonomy" id="453415"/>
    <lineage>
        <taxon>Bacteria</taxon>
        <taxon>Pseudomonadati</taxon>
        <taxon>Aquificota</taxon>
        <taxon>Aquificia</taxon>
        <taxon>environmental samples</taxon>
    </lineage>
</organism>
<dbReference type="EMBL" id="AP011663">
    <property type="protein sequence ID" value="BAL53632.1"/>
    <property type="molecule type" value="Genomic_DNA"/>
</dbReference>
<gene>
    <name evidence="1" type="ORF">HGMM_F07F09C07</name>
</gene>
<sequence>MQSNTTNIEEIIRQASGGKSLYRLALELGYPPKVLYDVVKGRKTSRKLIFMLAQHIHAFNLPYEYEKYLQRRLVENKGKKSTKHKGGRP</sequence>
<reference evidence="1" key="1">
    <citation type="journal article" date="2005" name="Environ. Microbiol.">
        <title>Genetic and functional properties of uncultivated thermophilic crenarchaeotes from a subsurface gold mine as revealed by analysis of genome fragments.</title>
        <authorList>
            <person name="Nunoura T."/>
            <person name="Hirayama H."/>
            <person name="Takami H."/>
            <person name="Oida H."/>
            <person name="Nishi S."/>
            <person name="Shimamura S."/>
            <person name="Suzuki Y."/>
            <person name="Inagaki F."/>
            <person name="Takai K."/>
            <person name="Nealson K.H."/>
            <person name="Horikoshi K."/>
        </authorList>
    </citation>
    <scope>NUCLEOTIDE SEQUENCE</scope>
</reference>
<protein>
    <recommendedName>
        <fullName evidence="2">DNA-binding protein</fullName>
    </recommendedName>
</protein>
<evidence type="ECO:0000313" key="1">
    <source>
        <dbReference type="EMBL" id="BAL53632.1"/>
    </source>
</evidence>
<dbReference type="AlphaFoldDB" id="H5SBU6"/>
<name>H5SBU6_9BACT</name>